<dbReference type="AlphaFoldDB" id="A0AA88NDU7"/>
<evidence type="ECO:0000313" key="2">
    <source>
        <dbReference type="Proteomes" id="UP001187415"/>
    </source>
</evidence>
<name>A0AA88NDU7_CHASR</name>
<reference evidence="1" key="1">
    <citation type="submission" date="2023-07" db="EMBL/GenBank/DDBJ databases">
        <title>Chromosome-level Genome Assembly of Striped Snakehead (Channa striata).</title>
        <authorList>
            <person name="Liu H."/>
        </authorList>
    </citation>
    <scope>NUCLEOTIDE SEQUENCE</scope>
    <source>
        <strain evidence="1">Gz</strain>
        <tissue evidence="1">Muscle</tissue>
    </source>
</reference>
<sequence>MIADFKSRWPALFTAKEIDKKFMRISTVPLLSTFFAELDRYSPQLMEIFRCKGGLAGRKTRAVMLTISKDDYVHTRRASILKCLCAYPYKDHENLVKEYSKPFEIPPGRQIVSDCGSETYLTAEFLDFYLNPLSTTHPSYIKDTYDFVEKVRKLHVPREAMLFTMDVDSLYTNIHTGEGIQAIQNNLQQNPDKKRPDMEFLQLSEINLTRNT</sequence>
<proteinExistence type="predicted"/>
<organism evidence="1 2">
    <name type="scientific">Channa striata</name>
    <name type="common">Snakehead murrel</name>
    <name type="synonym">Ophicephalus striatus</name>
    <dbReference type="NCBI Taxonomy" id="64152"/>
    <lineage>
        <taxon>Eukaryota</taxon>
        <taxon>Metazoa</taxon>
        <taxon>Chordata</taxon>
        <taxon>Craniata</taxon>
        <taxon>Vertebrata</taxon>
        <taxon>Euteleostomi</taxon>
        <taxon>Actinopterygii</taxon>
        <taxon>Neopterygii</taxon>
        <taxon>Teleostei</taxon>
        <taxon>Neoteleostei</taxon>
        <taxon>Acanthomorphata</taxon>
        <taxon>Anabantaria</taxon>
        <taxon>Anabantiformes</taxon>
        <taxon>Channoidei</taxon>
        <taxon>Channidae</taxon>
        <taxon>Channa</taxon>
    </lineage>
</organism>
<dbReference type="PANTHER" id="PTHR21301">
    <property type="entry name" value="REVERSE TRANSCRIPTASE"/>
    <property type="match status" value="1"/>
</dbReference>
<accession>A0AA88NDU7</accession>
<protein>
    <submittedName>
        <fullName evidence="1">Uncharacterized protein</fullName>
    </submittedName>
</protein>
<evidence type="ECO:0000313" key="1">
    <source>
        <dbReference type="EMBL" id="KAK2852016.1"/>
    </source>
</evidence>
<comment type="caution">
    <text evidence="1">The sequence shown here is derived from an EMBL/GenBank/DDBJ whole genome shotgun (WGS) entry which is preliminary data.</text>
</comment>
<dbReference type="PANTHER" id="PTHR21301:SF10">
    <property type="entry name" value="REVERSE TRANSCRIPTASE DOMAIN-CONTAINING PROTEIN"/>
    <property type="match status" value="1"/>
</dbReference>
<dbReference type="EMBL" id="JAUPFM010000005">
    <property type="protein sequence ID" value="KAK2852016.1"/>
    <property type="molecule type" value="Genomic_DNA"/>
</dbReference>
<keyword evidence="2" id="KW-1185">Reference proteome</keyword>
<dbReference type="Proteomes" id="UP001187415">
    <property type="component" value="Unassembled WGS sequence"/>
</dbReference>
<gene>
    <name evidence="1" type="ORF">Q5P01_008292</name>
</gene>